<comment type="pathway">
    <text evidence="2 8">Carbohydrate metabolism; hexose metabolism.</text>
</comment>
<dbReference type="NCBIfam" id="NF008277">
    <property type="entry name" value="PRK11055.1"/>
    <property type="match status" value="1"/>
</dbReference>
<comment type="caution">
    <text evidence="12">The sequence shown here is derived from an EMBL/GenBank/DDBJ whole genome shotgun (WGS) entry which is preliminary data.</text>
</comment>
<dbReference type="SUPFAM" id="SSF74650">
    <property type="entry name" value="Galactose mutarotase-like"/>
    <property type="match status" value="1"/>
</dbReference>
<dbReference type="InterPro" id="IPR015443">
    <property type="entry name" value="Aldose_1-epimerase"/>
</dbReference>
<feature type="active site" description="Proton donor" evidence="9">
    <location>
        <position position="178"/>
    </location>
</feature>
<evidence type="ECO:0000313" key="13">
    <source>
        <dbReference type="Proteomes" id="UP001055091"/>
    </source>
</evidence>
<evidence type="ECO:0000256" key="8">
    <source>
        <dbReference type="PIRNR" id="PIRNR005096"/>
    </source>
</evidence>
<evidence type="ECO:0000313" key="12">
    <source>
        <dbReference type="EMBL" id="GKH01557.1"/>
    </source>
</evidence>
<comment type="catalytic activity">
    <reaction evidence="1 8">
        <text>alpha-D-glucose = beta-D-glucose</text>
        <dbReference type="Rhea" id="RHEA:10264"/>
        <dbReference type="ChEBI" id="CHEBI:15903"/>
        <dbReference type="ChEBI" id="CHEBI:17925"/>
        <dbReference type="EC" id="5.1.3.3"/>
    </reaction>
</comment>
<feature type="binding site" evidence="11">
    <location>
        <begin position="79"/>
        <end position="80"/>
    </location>
    <ligand>
        <name>beta-D-galactose</name>
        <dbReference type="ChEBI" id="CHEBI:27667"/>
    </ligand>
</feature>
<keyword evidence="7 8" id="KW-0119">Carbohydrate metabolism</keyword>
<dbReference type="Pfam" id="PF01263">
    <property type="entry name" value="Aldose_epim"/>
    <property type="match status" value="1"/>
</dbReference>
<dbReference type="CDD" id="cd09019">
    <property type="entry name" value="galactose_mutarotase_like"/>
    <property type="match status" value="1"/>
</dbReference>
<dbReference type="EMBL" id="BQNJ01000001">
    <property type="protein sequence ID" value="GKH01557.1"/>
    <property type="molecule type" value="Genomic_DNA"/>
</dbReference>
<accession>A0AA37JIF8</accession>
<dbReference type="PANTHER" id="PTHR10091:SF0">
    <property type="entry name" value="GALACTOSE MUTAROTASE"/>
    <property type="match status" value="1"/>
</dbReference>
<evidence type="ECO:0000256" key="6">
    <source>
        <dbReference type="ARBA" id="ARBA00023235"/>
    </source>
</evidence>
<sequence>MNRTVFGVVDGEKEVSLFTLKNRNGMEITVSDLGAVLTRVIVPDQEGQPRDVVLGYGSANEYRKNTSTYFGSTIGRNGNRLEGAAVTLEGKVFCMTPNEGKNNLHSGPDGYQIRLWNVKEPAEGRNEVTFVLESPDGDQGFPGNLELSVTYALTEDNEICITYKGVSDAETVFNPTNHSYFNLNGHDSGTILNHVLTLMADFYTPVRDSASIPTGETANVTGTPMDFRQGKAIGAEIDADYEQLQFTGGYDHNFVISQSAGSGSRMGLSKAAVVTSPESGISMEVETDRPGVQLYAGNFLNEEPGKDGVKYGKRCGFCLETQYFPNAANEPAFESPIIKANEPCVTKTVYRFKSRGLKQGGEDR</sequence>
<evidence type="ECO:0000256" key="3">
    <source>
        <dbReference type="ARBA" id="ARBA00006206"/>
    </source>
</evidence>
<dbReference type="InterPro" id="IPR018052">
    <property type="entry name" value="Ald1_epimerase_CS"/>
</dbReference>
<evidence type="ECO:0000256" key="4">
    <source>
        <dbReference type="ARBA" id="ARBA00013185"/>
    </source>
</evidence>
<comment type="similarity">
    <text evidence="3 8">Belongs to the aldose epimerase family.</text>
</comment>
<dbReference type="GO" id="GO:0006006">
    <property type="term" value="P:glucose metabolic process"/>
    <property type="evidence" value="ECO:0007669"/>
    <property type="project" value="TreeGrafter"/>
</dbReference>
<feature type="binding site" evidence="11">
    <location>
        <begin position="178"/>
        <end position="180"/>
    </location>
    <ligand>
        <name>beta-D-galactose</name>
        <dbReference type="ChEBI" id="CHEBI:27667"/>
    </ligand>
</feature>
<evidence type="ECO:0000256" key="7">
    <source>
        <dbReference type="ARBA" id="ARBA00023277"/>
    </source>
</evidence>
<evidence type="ECO:0000256" key="1">
    <source>
        <dbReference type="ARBA" id="ARBA00001614"/>
    </source>
</evidence>
<dbReference type="AlphaFoldDB" id="A0AA37JIF8"/>
<feature type="active site" description="Proton acceptor" evidence="9">
    <location>
        <position position="320"/>
    </location>
</feature>
<dbReference type="RefSeq" id="WP_243282333.1">
    <property type="nucleotide sequence ID" value="NZ_BQNJ01000001.1"/>
</dbReference>
<evidence type="ECO:0000256" key="2">
    <source>
        <dbReference type="ARBA" id="ARBA00005028"/>
    </source>
</evidence>
<proteinExistence type="inferred from homology"/>
<dbReference type="EC" id="5.1.3.3" evidence="4 8"/>
<dbReference type="InterPro" id="IPR011013">
    <property type="entry name" value="Gal_mutarotase_sf_dom"/>
</dbReference>
<evidence type="ECO:0000256" key="11">
    <source>
        <dbReference type="PIRSR" id="PIRSR005096-3"/>
    </source>
</evidence>
<dbReference type="PIRSF" id="PIRSF005096">
    <property type="entry name" value="GALM"/>
    <property type="match status" value="1"/>
</dbReference>
<gene>
    <name evidence="12" type="primary">galM_1</name>
    <name evidence="12" type="ORF">CE91St55_35380</name>
</gene>
<evidence type="ECO:0000256" key="5">
    <source>
        <dbReference type="ARBA" id="ARBA00014165"/>
    </source>
</evidence>
<dbReference type="GO" id="GO:0004034">
    <property type="term" value="F:aldose 1-epimerase activity"/>
    <property type="evidence" value="ECO:0007669"/>
    <property type="project" value="UniProtKB-EC"/>
</dbReference>
<evidence type="ECO:0000256" key="9">
    <source>
        <dbReference type="PIRSR" id="PIRSR005096-1"/>
    </source>
</evidence>
<dbReference type="InterPro" id="IPR047215">
    <property type="entry name" value="Galactose_mutarotase-like"/>
</dbReference>
<dbReference type="GO" id="GO:0033499">
    <property type="term" value="P:galactose catabolic process via UDP-galactose, Leloir pathway"/>
    <property type="evidence" value="ECO:0007669"/>
    <property type="project" value="TreeGrafter"/>
</dbReference>
<name>A0AA37JIF8_9FIRM</name>
<evidence type="ECO:0000256" key="10">
    <source>
        <dbReference type="PIRSR" id="PIRSR005096-2"/>
    </source>
</evidence>
<protein>
    <recommendedName>
        <fullName evidence="5 8">Aldose 1-epimerase</fullName>
        <ecNumber evidence="4 8">5.1.3.3</ecNumber>
    </recommendedName>
</protein>
<dbReference type="Proteomes" id="UP001055091">
    <property type="component" value="Unassembled WGS sequence"/>
</dbReference>
<dbReference type="PROSITE" id="PS00545">
    <property type="entry name" value="ALDOSE_1_EPIMERASE"/>
    <property type="match status" value="1"/>
</dbReference>
<organism evidence="12 13">
    <name type="scientific">Hungatella hathewayi</name>
    <dbReference type="NCBI Taxonomy" id="154046"/>
    <lineage>
        <taxon>Bacteria</taxon>
        <taxon>Bacillati</taxon>
        <taxon>Bacillota</taxon>
        <taxon>Clostridia</taxon>
        <taxon>Lachnospirales</taxon>
        <taxon>Lachnospiraceae</taxon>
        <taxon>Hungatella</taxon>
    </lineage>
</organism>
<dbReference type="Gene3D" id="2.70.98.10">
    <property type="match status" value="1"/>
</dbReference>
<dbReference type="PANTHER" id="PTHR10091">
    <property type="entry name" value="ALDOSE-1-EPIMERASE"/>
    <property type="match status" value="1"/>
</dbReference>
<keyword evidence="6 8" id="KW-0413">Isomerase</keyword>
<dbReference type="InterPro" id="IPR014718">
    <property type="entry name" value="GH-type_carb-bd"/>
</dbReference>
<dbReference type="GO" id="GO:0030246">
    <property type="term" value="F:carbohydrate binding"/>
    <property type="evidence" value="ECO:0007669"/>
    <property type="project" value="InterPro"/>
</dbReference>
<reference evidence="12" key="1">
    <citation type="submission" date="2022-01" db="EMBL/GenBank/DDBJ databases">
        <title>Novel bile acid biosynthetic pathways are enriched in the microbiome of centenarians.</title>
        <authorList>
            <person name="Sato Y."/>
            <person name="Atarashi K."/>
            <person name="Plichta R.D."/>
            <person name="Arai Y."/>
            <person name="Sasajima S."/>
            <person name="Kearney M.S."/>
            <person name="Suda W."/>
            <person name="Takeshita K."/>
            <person name="Sasaki T."/>
            <person name="Okamoto S."/>
            <person name="Skelly N.A."/>
            <person name="Okamura Y."/>
            <person name="Vlamakis H."/>
            <person name="Li Y."/>
            <person name="Tanoue T."/>
            <person name="Takei H."/>
            <person name="Nittono H."/>
            <person name="Narushima S."/>
            <person name="Irie J."/>
            <person name="Itoh H."/>
            <person name="Moriya K."/>
            <person name="Sugiura Y."/>
            <person name="Suematsu M."/>
            <person name="Moritoki N."/>
            <person name="Shibata S."/>
            <person name="Littman R.D."/>
            <person name="Fischbach A.M."/>
            <person name="Uwamino Y."/>
            <person name="Inoue T."/>
            <person name="Honda A."/>
            <person name="Hattori M."/>
            <person name="Murai T."/>
            <person name="Xavier J.R."/>
            <person name="Hirose N."/>
            <person name="Honda K."/>
        </authorList>
    </citation>
    <scope>NUCLEOTIDE SEQUENCE</scope>
    <source>
        <strain evidence="12">CE91-St55</strain>
    </source>
</reference>
<feature type="binding site" evidence="10">
    <location>
        <position position="251"/>
    </location>
    <ligand>
        <name>beta-D-galactose</name>
        <dbReference type="ChEBI" id="CHEBI:27667"/>
    </ligand>
</feature>
<dbReference type="InterPro" id="IPR008183">
    <property type="entry name" value="Aldose_1/G6P_1-epimerase"/>
</dbReference>